<evidence type="ECO:0000313" key="3">
    <source>
        <dbReference type="Proteomes" id="UP001418222"/>
    </source>
</evidence>
<reference evidence="2 3" key="1">
    <citation type="journal article" date="2022" name="Nat. Plants">
        <title>Genomes of leafy and leafless Platanthera orchids illuminate the evolution of mycoheterotrophy.</title>
        <authorList>
            <person name="Li M.H."/>
            <person name="Liu K.W."/>
            <person name="Li Z."/>
            <person name="Lu H.C."/>
            <person name="Ye Q.L."/>
            <person name="Zhang D."/>
            <person name="Wang J.Y."/>
            <person name="Li Y.F."/>
            <person name="Zhong Z.M."/>
            <person name="Liu X."/>
            <person name="Yu X."/>
            <person name="Liu D.K."/>
            <person name="Tu X.D."/>
            <person name="Liu B."/>
            <person name="Hao Y."/>
            <person name="Liao X.Y."/>
            <person name="Jiang Y.T."/>
            <person name="Sun W.H."/>
            <person name="Chen J."/>
            <person name="Chen Y.Q."/>
            <person name="Ai Y."/>
            <person name="Zhai J.W."/>
            <person name="Wu S.S."/>
            <person name="Zhou Z."/>
            <person name="Hsiao Y.Y."/>
            <person name="Wu W.L."/>
            <person name="Chen Y.Y."/>
            <person name="Lin Y.F."/>
            <person name="Hsu J.L."/>
            <person name="Li C.Y."/>
            <person name="Wang Z.W."/>
            <person name="Zhao X."/>
            <person name="Zhong W.Y."/>
            <person name="Ma X.K."/>
            <person name="Ma L."/>
            <person name="Huang J."/>
            <person name="Chen G.Z."/>
            <person name="Huang M.Z."/>
            <person name="Huang L."/>
            <person name="Peng D.H."/>
            <person name="Luo Y.B."/>
            <person name="Zou S.Q."/>
            <person name="Chen S.P."/>
            <person name="Lan S."/>
            <person name="Tsai W.C."/>
            <person name="Van de Peer Y."/>
            <person name="Liu Z.J."/>
        </authorList>
    </citation>
    <scope>NUCLEOTIDE SEQUENCE [LARGE SCALE GENOMIC DNA]</scope>
    <source>
        <strain evidence="2">Lor287</strain>
    </source>
</reference>
<name>A0AAP0B4P6_9ASPA</name>
<evidence type="ECO:0000313" key="2">
    <source>
        <dbReference type="EMBL" id="KAK8928338.1"/>
    </source>
</evidence>
<gene>
    <name evidence="2" type="ORF">KSP39_PZI017579</name>
</gene>
<feature type="compositionally biased region" description="Low complexity" evidence="1">
    <location>
        <begin position="78"/>
        <end position="89"/>
    </location>
</feature>
<evidence type="ECO:0000256" key="1">
    <source>
        <dbReference type="SAM" id="MobiDB-lite"/>
    </source>
</evidence>
<accession>A0AAP0B4P6</accession>
<sequence length="333" mass="36401">MDAGRPSSAGWSTVAAGHPWSPRPAGLSRVPAARGRGTPRPATLPPRVIRAREKTAEEKQHLPLASVRRSRFRPSMHCSSSSSATSCSSASVRGTELLLHDRGWNEPVGAGDRRGWNELRRLDMAGLIGDGRDGGMIVTATGSGIAVKRDELELLPRVSSRSVLRQIKTPAVRKQQQQYGESWNKRDQSQPASSRFSLFFSIYLAFFVTASNPQHIARKDDRRHPTPSSKEQASTGCGLALFLVPGLAAVRSCSCGLGKLMELVAGYPTTKISAEKKKKERQRTKNRGEKGFIEGWFRGLTDLVQIPEYPISVLTLGFAYKTQARGNGEIVPL</sequence>
<dbReference type="EMBL" id="JBBWWQ010000015">
    <property type="protein sequence ID" value="KAK8928338.1"/>
    <property type="molecule type" value="Genomic_DNA"/>
</dbReference>
<proteinExistence type="predicted"/>
<protein>
    <submittedName>
        <fullName evidence="2">Uncharacterized protein</fullName>
    </submittedName>
</protein>
<feature type="compositionally biased region" description="Basic and acidic residues" evidence="1">
    <location>
        <begin position="50"/>
        <end position="61"/>
    </location>
</feature>
<organism evidence="2 3">
    <name type="scientific">Platanthera zijinensis</name>
    <dbReference type="NCBI Taxonomy" id="2320716"/>
    <lineage>
        <taxon>Eukaryota</taxon>
        <taxon>Viridiplantae</taxon>
        <taxon>Streptophyta</taxon>
        <taxon>Embryophyta</taxon>
        <taxon>Tracheophyta</taxon>
        <taxon>Spermatophyta</taxon>
        <taxon>Magnoliopsida</taxon>
        <taxon>Liliopsida</taxon>
        <taxon>Asparagales</taxon>
        <taxon>Orchidaceae</taxon>
        <taxon>Orchidoideae</taxon>
        <taxon>Orchideae</taxon>
        <taxon>Orchidinae</taxon>
        <taxon>Platanthera</taxon>
    </lineage>
</organism>
<dbReference type="AlphaFoldDB" id="A0AAP0B4P6"/>
<dbReference type="Proteomes" id="UP001418222">
    <property type="component" value="Unassembled WGS sequence"/>
</dbReference>
<feature type="region of interest" description="Disordered" evidence="1">
    <location>
        <begin position="1"/>
        <end position="89"/>
    </location>
</feature>
<keyword evidence="3" id="KW-1185">Reference proteome</keyword>
<comment type="caution">
    <text evidence="2">The sequence shown here is derived from an EMBL/GenBank/DDBJ whole genome shotgun (WGS) entry which is preliminary data.</text>
</comment>